<name>A0A3L6RNM3_PANMI</name>
<proteinExistence type="predicted"/>
<keyword evidence="4" id="KW-0472">Membrane</keyword>
<evidence type="ECO:0000256" key="6">
    <source>
        <dbReference type="SAM" id="SignalP"/>
    </source>
</evidence>
<keyword evidence="3 6" id="KW-0732">Signal</keyword>
<dbReference type="PANTHER" id="PTHR23130:SF89">
    <property type="entry name" value="OS08G0524400 PROTEIN"/>
    <property type="match status" value="1"/>
</dbReference>
<comment type="caution">
    <text evidence="8">The sequence shown here is derived from an EMBL/GenBank/DDBJ whole genome shotgun (WGS) entry which is preliminary data.</text>
</comment>
<dbReference type="InterPro" id="IPR005018">
    <property type="entry name" value="DOMON_domain"/>
</dbReference>
<dbReference type="PANTHER" id="PTHR23130">
    <property type="entry name" value="CYTOCHROME B561 AND DOMON DOMAIN-CONTAINING PROTEIN"/>
    <property type="match status" value="1"/>
</dbReference>
<dbReference type="Proteomes" id="UP000275267">
    <property type="component" value="Unassembled WGS sequence"/>
</dbReference>
<feature type="region of interest" description="Disordered" evidence="5">
    <location>
        <begin position="200"/>
        <end position="225"/>
    </location>
</feature>
<dbReference type="AlphaFoldDB" id="A0A3L6RNM3"/>
<feature type="chain" id="PRO_5017991214" evidence="6">
    <location>
        <begin position="28"/>
        <end position="252"/>
    </location>
</feature>
<dbReference type="CDD" id="cd09629">
    <property type="entry name" value="DOMON_CIL1_like"/>
    <property type="match status" value="1"/>
</dbReference>
<keyword evidence="9" id="KW-1185">Reference proteome</keyword>
<feature type="compositionally biased region" description="Low complexity" evidence="5">
    <location>
        <begin position="200"/>
        <end position="212"/>
    </location>
</feature>
<dbReference type="STRING" id="4540.A0A3L6RNM3"/>
<gene>
    <name evidence="8" type="ORF">C2845_PM13G10810</name>
</gene>
<evidence type="ECO:0000313" key="8">
    <source>
        <dbReference type="EMBL" id="RLN05632.1"/>
    </source>
</evidence>
<dbReference type="Pfam" id="PF04526">
    <property type="entry name" value="DUF568"/>
    <property type="match status" value="1"/>
</dbReference>
<comment type="subcellular location">
    <subcellularLocation>
        <location evidence="1">Membrane</location>
    </subcellularLocation>
</comment>
<evidence type="ECO:0000256" key="1">
    <source>
        <dbReference type="ARBA" id="ARBA00004370"/>
    </source>
</evidence>
<feature type="domain" description="DOMON" evidence="7">
    <location>
        <begin position="45"/>
        <end position="167"/>
    </location>
</feature>
<protein>
    <submittedName>
        <fullName evidence="8">Auxin-induced in root cultures protein 12-like</fullName>
    </submittedName>
</protein>
<evidence type="ECO:0000256" key="3">
    <source>
        <dbReference type="ARBA" id="ARBA00022729"/>
    </source>
</evidence>
<evidence type="ECO:0000256" key="2">
    <source>
        <dbReference type="ARBA" id="ARBA00022448"/>
    </source>
</evidence>
<dbReference type="PROSITE" id="PS50836">
    <property type="entry name" value="DOMON"/>
    <property type="match status" value="1"/>
</dbReference>
<evidence type="ECO:0000259" key="7">
    <source>
        <dbReference type="PROSITE" id="PS50836"/>
    </source>
</evidence>
<evidence type="ECO:0000256" key="4">
    <source>
        <dbReference type="ARBA" id="ARBA00023136"/>
    </source>
</evidence>
<dbReference type="GO" id="GO:0016020">
    <property type="term" value="C:membrane"/>
    <property type="evidence" value="ECO:0007669"/>
    <property type="project" value="UniProtKB-SubCell"/>
</dbReference>
<sequence length="252" mass="24990">MASTAPHRLALLLLVAALPAAMSACAGEDFPSGRSYVTCEDLPYLGASLHWTYDASGPSLSLAFVAVPAAPGGWVAWGINPTGTGMVGAQALMALAGGAANSSALPAVVRTYNITGYAPLGVAPTPIAFLATGLAADVGRGGKVRLYATLRLDKGVKKVVNHVWQVGSSVTRGAPDMHAMDADNLAAKGKLVLSDGAAASVPAPAGGPSSSGDGSGEGSPLSRPISRAADTAGVSAPAVVVLAVLGFSTMVW</sequence>
<dbReference type="InterPro" id="IPR045265">
    <property type="entry name" value="AIR12_DOMON"/>
</dbReference>
<keyword evidence="2" id="KW-0813">Transport</keyword>
<dbReference type="OrthoDB" id="2419613at2759"/>
<evidence type="ECO:0000313" key="9">
    <source>
        <dbReference type="Proteomes" id="UP000275267"/>
    </source>
</evidence>
<organism evidence="8 9">
    <name type="scientific">Panicum miliaceum</name>
    <name type="common">Proso millet</name>
    <name type="synonym">Broomcorn millet</name>
    <dbReference type="NCBI Taxonomy" id="4540"/>
    <lineage>
        <taxon>Eukaryota</taxon>
        <taxon>Viridiplantae</taxon>
        <taxon>Streptophyta</taxon>
        <taxon>Embryophyta</taxon>
        <taxon>Tracheophyta</taxon>
        <taxon>Spermatophyta</taxon>
        <taxon>Magnoliopsida</taxon>
        <taxon>Liliopsida</taxon>
        <taxon>Poales</taxon>
        <taxon>Poaceae</taxon>
        <taxon>PACMAD clade</taxon>
        <taxon>Panicoideae</taxon>
        <taxon>Panicodae</taxon>
        <taxon>Paniceae</taxon>
        <taxon>Panicinae</taxon>
        <taxon>Panicum</taxon>
        <taxon>Panicum sect. Panicum</taxon>
    </lineage>
</organism>
<feature type="signal peptide" evidence="6">
    <location>
        <begin position="1"/>
        <end position="27"/>
    </location>
</feature>
<accession>A0A3L6RNM3</accession>
<dbReference type="EMBL" id="PQIB02000008">
    <property type="protein sequence ID" value="RLN05632.1"/>
    <property type="molecule type" value="Genomic_DNA"/>
</dbReference>
<reference evidence="9" key="1">
    <citation type="journal article" date="2019" name="Nat. Commun.">
        <title>The genome of broomcorn millet.</title>
        <authorList>
            <person name="Zou C."/>
            <person name="Miki D."/>
            <person name="Li D."/>
            <person name="Tang Q."/>
            <person name="Xiao L."/>
            <person name="Rajput S."/>
            <person name="Deng P."/>
            <person name="Jia W."/>
            <person name="Huang R."/>
            <person name="Zhang M."/>
            <person name="Sun Y."/>
            <person name="Hu J."/>
            <person name="Fu X."/>
            <person name="Schnable P.S."/>
            <person name="Li F."/>
            <person name="Zhang H."/>
            <person name="Feng B."/>
            <person name="Zhu X."/>
            <person name="Liu R."/>
            <person name="Schnable J.C."/>
            <person name="Zhu J.-K."/>
            <person name="Zhang H."/>
        </authorList>
    </citation>
    <scope>NUCLEOTIDE SEQUENCE [LARGE SCALE GENOMIC DNA]</scope>
</reference>
<evidence type="ECO:0000256" key="5">
    <source>
        <dbReference type="SAM" id="MobiDB-lite"/>
    </source>
</evidence>